<dbReference type="Pfam" id="PF00388">
    <property type="entry name" value="PI-PLC-X"/>
    <property type="match status" value="1"/>
</dbReference>
<reference evidence="9" key="1">
    <citation type="journal article" date="2013" name="Nature">
        <title>Pan genome of the phytoplankton Emiliania underpins its global distribution.</title>
        <authorList>
            <person name="Read B.A."/>
            <person name="Kegel J."/>
            <person name="Klute M.J."/>
            <person name="Kuo A."/>
            <person name="Lefebvre S.C."/>
            <person name="Maumus F."/>
            <person name="Mayer C."/>
            <person name="Miller J."/>
            <person name="Monier A."/>
            <person name="Salamov A."/>
            <person name="Young J."/>
            <person name="Aguilar M."/>
            <person name="Claverie J.M."/>
            <person name="Frickenhaus S."/>
            <person name="Gonzalez K."/>
            <person name="Herman E.K."/>
            <person name="Lin Y.C."/>
            <person name="Napier J."/>
            <person name="Ogata H."/>
            <person name="Sarno A.F."/>
            <person name="Shmutz J."/>
            <person name="Schroeder D."/>
            <person name="de Vargas C."/>
            <person name="Verret F."/>
            <person name="von Dassow P."/>
            <person name="Valentin K."/>
            <person name="Van de Peer Y."/>
            <person name="Wheeler G."/>
            <person name="Dacks J.B."/>
            <person name="Delwiche C.F."/>
            <person name="Dyhrman S.T."/>
            <person name="Glockner G."/>
            <person name="John U."/>
            <person name="Richards T."/>
            <person name="Worden A.Z."/>
            <person name="Zhang X."/>
            <person name="Grigoriev I.V."/>
            <person name="Allen A.E."/>
            <person name="Bidle K."/>
            <person name="Borodovsky M."/>
            <person name="Bowler C."/>
            <person name="Brownlee C."/>
            <person name="Cock J.M."/>
            <person name="Elias M."/>
            <person name="Gladyshev V.N."/>
            <person name="Groth M."/>
            <person name="Guda C."/>
            <person name="Hadaegh A."/>
            <person name="Iglesias-Rodriguez M.D."/>
            <person name="Jenkins J."/>
            <person name="Jones B.M."/>
            <person name="Lawson T."/>
            <person name="Leese F."/>
            <person name="Lindquist E."/>
            <person name="Lobanov A."/>
            <person name="Lomsadze A."/>
            <person name="Malik S.B."/>
            <person name="Marsh M.E."/>
            <person name="Mackinder L."/>
            <person name="Mock T."/>
            <person name="Mueller-Roeber B."/>
            <person name="Pagarete A."/>
            <person name="Parker M."/>
            <person name="Probert I."/>
            <person name="Quesneville H."/>
            <person name="Raines C."/>
            <person name="Rensing S.A."/>
            <person name="Riano-Pachon D.M."/>
            <person name="Richier S."/>
            <person name="Rokitta S."/>
            <person name="Shiraiwa Y."/>
            <person name="Soanes D.M."/>
            <person name="van der Giezen M."/>
            <person name="Wahlund T.M."/>
            <person name="Williams B."/>
            <person name="Wilson W."/>
            <person name="Wolfe G."/>
            <person name="Wurch L.L."/>
        </authorList>
    </citation>
    <scope>NUCLEOTIDE SEQUENCE</scope>
</reference>
<dbReference type="Proteomes" id="UP000013827">
    <property type="component" value="Unassembled WGS sequence"/>
</dbReference>
<dbReference type="InterPro" id="IPR001192">
    <property type="entry name" value="PI-PLC_fam"/>
</dbReference>
<dbReference type="EnsemblProtists" id="EOD33306">
    <property type="protein sequence ID" value="EOD33306"/>
    <property type="gene ID" value="EMIHUDRAFT_467823"/>
</dbReference>
<dbReference type="PROSITE" id="PS50020">
    <property type="entry name" value="WW_DOMAIN_2"/>
    <property type="match status" value="1"/>
</dbReference>
<dbReference type="SUPFAM" id="SSF51045">
    <property type="entry name" value="WW domain"/>
    <property type="match status" value="1"/>
</dbReference>
<dbReference type="InterPro" id="IPR035892">
    <property type="entry name" value="C2_domain_sf"/>
</dbReference>
<dbReference type="InterPro" id="IPR000909">
    <property type="entry name" value="PLipase_C_PInositol-sp_X_dom"/>
</dbReference>
<feature type="domain" description="WW" evidence="6">
    <location>
        <begin position="1404"/>
        <end position="1438"/>
    </location>
</feature>
<keyword evidence="4" id="KW-0472">Membrane</keyword>
<dbReference type="Gene3D" id="3.20.20.190">
    <property type="entry name" value="Phosphatidylinositol (PI) phosphodiesterase"/>
    <property type="match status" value="1"/>
</dbReference>
<dbReference type="InterPro" id="IPR017946">
    <property type="entry name" value="PLC-like_Pdiesterase_TIM-brl"/>
</dbReference>
<dbReference type="STRING" id="2903.R1FCU7"/>
<feature type="domain" description="PI-PLC Y-box" evidence="5">
    <location>
        <begin position="1754"/>
        <end position="1883"/>
    </location>
</feature>
<feature type="transmembrane region" description="Helical" evidence="4">
    <location>
        <begin position="1083"/>
        <end position="1103"/>
    </location>
</feature>
<dbReference type="RefSeq" id="XP_005785735.1">
    <property type="nucleotide sequence ID" value="XM_005785678.1"/>
</dbReference>
<evidence type="ECO:0000256" key="2">
    <source>
        <dbReference type="RuleBase" id="RU361133"/>
    </source>
</evidence>
<dbReference type="eggNOG" id="KOG0169">
    <property type="taxonomic scope" value="Eukaryota"/>
</dbReference>
<dbReference type="InterPro" id="IPR036020">
    <property type="entry name" value="WW_dom_sf"/>
</dbReference>
<reference evidence="8" key="2">
    <citation type="submission" date="2024-10" db="UniProtKB">
        <authorList>
            <consortium name="EnsemblProtists"/>
        </authorList>
    </citation>
    <scope>IDENTIFICATION</scope>
</reference>
<dbReference type="SUPFAM" id="SSF56487">
    <property type="entry name" value="SRCR-like"/>
    <property type="match status" value="1"/>
</dbReference>
<dbReference type="HOGENOM" id="CLU_233442_0_0_1"/>
<feature type="compositionally biased region" description="Low complexity" evidence="3">
    <location>
        <begin position="596"/>
        <end position="610"/>
    </location>
</feature>
<keyword evidence="2" id="KW-0378">Hydrolase</keyword>
<dbReference type="GO" id="GO:0016042">
    <property type="term" value="P:lipid catabolic process"/>
    <property type="evidence" value="ECO:0007669"/>
    <property type="project" value="UniProtKB-KW"/>
</dbReference>
<dbReference type="PaxDb" id="2903-EOD33306"/>
<dbReference type="SMART" id="SM00148">
    <property type="entry name" value="PLCXc"/>
    <property type="match status" value="1"/>
</dbReference>
<dbReference type="KEGG" id="ehx:EMIHUDRAFT_467823"/>
<dbReference type="EC" id="3.1.4.11" evidence="2"/>
<evidence type="ECO:0000256" key="3">
    <source>
        <dbReference type="SAM" id="MobiDB-lite"/>
    </source>
</evidence>
<keyword evidence="1" id="KW-1015">Disulfide bond</keyword>
<dbReference type="InterPro" id="IPR036772">
    <property type="entry name" value="SRCR-like_dom_sf"/>
</dbReference>
<keyword evidence="4" id="KW-0812">Transmembrane</keyword>
<dbReference type="Gene3D" id="3.10.250.10">
    <property type="entry name" value="SRCR-like domain"/>
    <property type="match status" value="1"/>
</dbReference>
<evidence type="ECO:0000256" key="4">
    <source>
        <dbReference type="SAM" id="Phobius"/>
    </source>
</evidence>
<keyword evidence="9" id="KW-1185">Reference proteome</keyword>
<dbReference type="CDD" id="cd08558">
    <property type="entry name" value="PI-PLCc_eukaryota"/>
    <property type="match status" value="1"/>
</dbReference>
<feature type="transmembrane region" description="Helical" evidence="4">
    <location>
        <begin position="968"/>
        <end position="986"/>
    </location>
</feature>
<keyword evidence="4" id="KW-1133">Transmembrane helix</keyword>
<dbReference type="InterPro" id="IPR001711">
    <property type="entry name" value="PLipase_C_Pinositol-sp_Y"/>
</dbReference>
<dbReference type="CDD" id="cd00275">
    <property type="entry name" value="C2_PLC_like"/>
    <property type="match status" value="1"/>
</dbReference>
<dbReference type="CDD" id="cd00201">
    <property type="entry name" value="WW"/>
    <property type="match status" value="1"/>
</dbReference>
<feature type="transmembrane region" description="Helical" evidence="4">
    <location>
        <begin position="1167"/>
        <end position="1189"/>
    </location>
</feature>
<dbReference type="Gene3D" id="2.60.40.150">
    <property type="entry name" value="C2 domain"/>
    <property type="match status" value="1"/>
</dbReference>
<dbReference type="SUPFAM" id="SSF49562">
    <property type="entry name" value="C2 domain (Calcium/lipid-binding domain, CaLB)"/>
    <property type="match status" value="1"/>
</dbReference>
<dbReference type="PANTHER" id="PTHR10336">
    <property type="entry name" value="PHOSPHOINOSITIDE-SPECIFIC PHOSPHOLIPASE C FAMILY PROTEIN"/>
    <property type="match status" value="1"/>
</dbReference>
<protein>
    <recommendedName>
        <fullName evidence="2">Phosphoinositide phospholipase C</fullName>
        <ecNumber evidence="2">3.1.4.11</ecNumber>
    </recommendedName>
</protein>
<evidence type="ECO:0000313" key="9">
    <source>
        <dbReference type="Proteomes" id="UP000013827"/>
    </source>
</evidence>
<proteinExistence type="predicted"/>
<dbReference type="PANTHER" id="PTHR10336:SF82">
    <property type="entry name" value="PHOSPHOINOSITIDE PHOSPHOLIPASE C"/>
    <property type="match status" value="1"/>
</dbReference>
<dbReference type="SUPFAM" id="SSF51695">
    <property type="entry name" value="PLC-like phosphodiesterases"/>
    <property type="match status" value="1"/>
</dbReference>
<comment type="catalytic activity">
    <reaction evidence="2">
        <text>a 1,2-diacyl-sn-glycero-3-phospho-(1D-myo-inositol-4,5-bisphosphate) + H2O = 1D-myo-inositol 1,4,5-trisphosphate + a 1,2-diacyl-sn-glycerol + H(+)</text>
        <dbReference type="Rhea" id="RHEA:33179"/>
        <dbReference type="ChEBI" id="CHEBI:15377"/>
        <dbReference type="ChEBI" id="CHEBI:15378"/>
        <dbReference type="ChEBI" id="CHEBI:17815"/>
        <dbReference type="ChEBI" id="CHEBI:58456"/>
        <dbReference type="ChEBI" id="CHEBI:203600"/>
        <dbReference type="EC" id="3.1.4.11"/>
    </reaction>
</comment>
<evidence type="ECO:0000259" key="5">
    <source>
        <dbReference type="PROSITE" id="PS50008"/>
    </source>
</evidence>
<keyword evidence="2" id="KW-0443">Lipid metabolism</keyword>
<feature type="compositionally biased region" description="Low complexity" evidence="3">
    <location>
        <begin position="624"/>
        <end position="638"/>
    </location>
</feature>
<evidence type="ECO:0000313" key="8">
    <source>
        <dbReference type="EnsemblProtists" id="EOD33306"/>
    </source>
</evidence>
<dbReference type="InterPro" id="IPR001190">
    <property type="entry name" value="SRCR"/>
</dbReference>
<evidence type="ECO:0000256" key="1">
    <source>
        <dbReference type="ARBA" id="ARBA00023157"/>
    </source>
</evidence>
<dbReference type="GO" id="GO:0004435">
    <property type="term" value="F:phosphatidylinositol-4,5-bisphosphate phospholipase C activity"/>
    <property type="evidence" value="ECO:0007669"/>
    <property type="project" value="UniProtKB-EC"/>
</dbReference>
<organism evidence="8 9">
    <name type="scientific">Emiliania huxleyi (strain CCMP1516)</name>
    <dbReference type="NCBI Taxonomy" id="280463"/>
    <lineage>
        <taxon>Eukaryota</taxon>
        <taxon>Haptista</taxon>
        <taxon>Haptophyta</taxon>
        <taxon>Prymnesiophyceae</taxon>
        <taxon>Isochrysidales</taxon>
        <taxon>Noelaerhabdaceae</taxon>
        <taxon>Emiliania</taxon>
    </lineage>
</organism>
<dbReference type="PROSITE" id="PS50008">
    <property type="entry name" value="PIPLC_Y_DOMAIN"/>
    <property type="match status" value="1"/>
</dbReference>
<dbReference type="InterPro" id="IPR001202">
    <property type="entry name" value="WW_dom"/>
</dbReference>
<dbReference type="PROSITE" id="PS50007">
    <property type="entry name" value="PIPLC_X_DOMAIN"/>
    <property type="match status" value="1"/>
</dbReference>
<dbReference type="SMART" id="SM00149">
    <property type="entry name" value="PLCYc"/>
    <property type="match status" value="1"/>
</dbReference>
<feature type="domain" description="SRCR" evidence="7">
    <location>
        <begin position="657"/>
        <end position="752"/>
    </location>
</feature>
<dbReference type="GeneID" id="17278576"/>
<sequence length="2030" mass="221027">MPIRAVIPAFSVLARTGAGLGYTTRLGSGGGQLGSGEQHFVPNSASRQVGVSTIAIALQGVDLGLGMAMVAAARPSSARSDLVDEELSWVRAARLLLSSAPGLLYAPAFKWLWEQRYPDVPWTESCGTLIVDGSPSYNLELPGTVSFDSASPSNLITTVDLRKFLPRRVEFCVVAADGSPVGVYRVTPGKPPCEYTETRLPIDPAYTGPSIVNLRVLRREVLGCRPNSEPTKGNAPNKLRSGQPESWDGCLHFHLWTDHWLDLNCPRPLRVCLANVNAFRNQLIAHAANPGHLSLAPEEYSRLCEMLKVFAEDHVRPLDARSCDAMLQALEEIDGMTEQTTNFEGLMEDLRQEALRQAGPQIFVESGSSFLSWCWRRRLVRLPMSQRLLIFSCLLEALLLLIYGELPRRAAEADTALRVLSFVDAANYARRLYKALRAACAPASPSVSSQPELWVQATRAACPLECDGDRCDKSGSLGPNATAAELRVASILADQSGGGRWPILEAGRTLLRRAAVNGSSEPEAYASEIRFGGAVRLVGVYGTSFAGLEGAPPALADRRRWSPNPVGVLELLVSVNGTETWAAVTPPGSVRRRASARQGGATGRAATAASLPPAQPAREGRSGDPGAPSGASSDASAGVQPRRYSPQEELEEYAQLAAVACRQLGYEHGWAAERVWEAVFPDGSTAVDGLAGVSPSTSPVAWLGGVGCEGGEASVGDCAGFANLSATADAAAVTLVGCSGWEADGGGGEACSDHSWVLSELRRESDAPVWRSISVAQVGGEARLSPLPPKAAALVNTSAAGFAEEGECLEQPTLENGCLCARLESPEQSSANGFRVCYGKDALTPPARRALEAWSAYGQSSCGLPPNCASLSLFSICTSPASKFYVPLQHVMLSLALLVFIKRAIAAENMPHLIACVVVVSVAWGYELSRGEMFQQCDGEAARSAMLYEHTPDGLEKSYVHAIHASLFWMWGSVAVVISVLVAFVYRHFGWQTFSVVSRLRLSLAAYRLLQWQRAATEWSIFVCLLYTAATALDTTFYRAQGIVSAQARPRALLIAHASQHTPHRTRLTAHTAGPMERACAQVVTYCIIAADVLVLYLCHRFSLAFTPRSTRFVSCFRRYFSLAPAAALRYFTLATARSRYTALAFVVALGLLMPRNMAALGLPRYVLFYAFVTTFRVVLLVTTSLVAFNKELARGYALREDIKRTPAAARTPGKSGWHTTRGATAAEVIDLPPHIAKHVRSAAEEEALRFCAVGAVLTLVGKDGQRQQDCFLQLSPDMSSIRWSWKKMMLVAELTTILYSPARPLNFRVYYSDAAQQTDLELSFLCRKLQHAQHWVTALGLLHRAQATPRGIAESEHKRLKAAFRSSVSRGRTQLSLEQQQDFFGCLNLYVGKDELRRIHLICGLPPEWSWHVDLATGQDYFYNSLTEQRQWAPPQAGFSVDMEQLFDPLAKGKHVRASWQSMLDLFVVASRQPSLEARLCKHAQRGIGGRKLSLEDFRDFWSAAVCGGARASSVASDVAFAGAPSLITAKVAAEATRIFERGVGSAAGEARLQASAIVALLTDVSQNAWIEPVHAQVHQTMDKPLSAYYIRSSHRTFLTGNQLTSDSSADMYRRALTMGVRCVEIDIFDSPDGGLEVYHKFSATTRVPFRSVLEAINETAFTKCGRASKYPVILSLKCHASLEGQDRMASELVEVFGERLHRPGGGDSWRLETPQSLQGKVVVKGKRCPAASIGGPVNHIIGAKVSKALSEVTAMRAVRFTGYVPVPTPEQRAQQPLVISSFKEGATIDMEREQQPVWLAHNESHLSRVHPKGSRVDSSNIHDLHACRLWGPGVQKGAPNVQTWDSAMMLDEALFQLNGGLVARPWDEWHPQWWKARPQQLHPGGIVSPACEVELLGGLVGSDEDAYLLERWSRRTSTVTSNGLNPSWAGEEFRCACFTPDQTFLKLSVVAESYSPWSGTARHELVAYEAALVGALRPGYRAVPLRCPKGSPIESCSLLVHIEMTPLREAQCLERWGARWPWSRSDCA</sequence>
<dbReference type="PROSITE" id="PS50287">
    <property type="entry name" value="SRCR_2"/>
    <property type="match status" value="1"/>
</dbReference>
<dbReference type="Pfam" id="PF00387">
    <property type="entry name" value="PI-PLC-Y"/>
    <property type="match status" value="1"/>
</dbReference>
<dbReference type="Gene3D" id="2.20.70.10">
    <property type="match status" value="1"/>
</dbReference>
<dbReference type="GO" id="GO:0016020">
    <property type="term" value="C:membrane"/>
    <property type="evidence" value="ECO:0007669"/>
    <property type="project" value="InterPro"/>
</dbReference>
<keyword evidence="2" id="KW-0442">Lipid degradation</keyword>
<feature type="transmembrane region" description="Helical" evidence="4">
    <location>
        <begin position="1139"/>
        <end position="1155"/>
    </location>
</feature>
<dbReference type="GO" id="GO:0051209">
    <property type="term" value="P:release of sequestered calcium ion into cytosol"/>
    <property type="evidence" value="ECO:0007669"/>
    <property type="project" value="TreeGrafter"/>
</dbReference>
<accession>A0A0D3KC21</accession>
<feature type="region of interest" description="Disordered" evidence="3">
    <location>
        <begin position="584"/>
        <end position="646"/>
    </location>
</feature>
<dbReference type="GO" id="GO:0048015">
    <property type="term" value="P:phosphatidylinositol-mediated signaling"/>
    <property type="evidence" value="ECO:0007669"/>
    <property type="project" value="TreeGrafter"/>
</dbReference>
<dbReference type="PRINTS" id="PR00390">
    <property type="entry name" value="PHPHLIPASEC"/>
</dbReference>
<evidence type="ECO:0000259" key="7">
    <source>
        <dbReference type="PROSITE" id="PS50287"/>
    </source>
</evidence>
<evidence type="ECO:0000259" key="6">
    <source>
        <dbReference type="PROSITE" id="PS50020"/>
    </source>
</evidence>
<name>A0A0D3KC21_EMIH1</name>